<keyword evidence="1 6" id="KW-0479">Metal-binding</keyword>
<dbReference type="InterPro" id="IPR045877">
    <property type="entry name" value="ZFP36-like"/>
</dbReference>
<keyword evidence="3 6" id="KW-0863">Zinc-finger</keyword>
<dbReference type="Proteomes" id="UP000324897">
    <property type="component" value="Chromosome 7"/>
</dbReference>
<feature type="zinc finger region" description="C3H1-type" evidence="6">
    <location>
        <begin position="409"/>
        <end position="437"/>
    </location>
</feature>
<evidence type="ECO:0000256" key="1">
    <source>
        <dbReference type="ARBA" id="ARBA00022723"/>
    </source>
</evidence>
<gene>
    <name evidence="9" type="ORF">EJB05_36435</name>
</gene>
<feature type="zinc finger region" description="C3H1-type" evidence="6">
    <location>
        <begin position="313"/>
        <end position="341"/>
    </location>
</feature>
<feature type="compositionally biased region" description="Low complexity" evidence="7">
    <location>
        <begin position="61"/>
        <end position="94"/>
    </location>
</feature>
<dbReference type="InterPro" id="IPR036855">
    <property type="entry name" value="Znf_CCCH_sf"/>
</dbReference>
<dbReference type="PROSITE" id="PS50103">
    <property type="entry name" value="ZF_C3H1"/>
    <property type="match status" value="4"/>
</dbReference>
<dbReference type="FunFam" id="4.10.1000.10:FF:000001">
    <property type="entry name" value="zinc finger CCCH domain-containing protein 15-like"/>
    <property type="match status" value="2"/>
</dbReference>
<dbReference type="PANTHER" id="PTHR12547">
    <property type="entry name" value="CCCH ZINC FINGER/TIS11-RELATED"/>
    <property type="match status" value="1"/>
</dbReference>
<feature type="zinc finger region" description="C3H1-type" evidence="6">
    <location>
        <begin position="275"/>
        <end position="303"/>
    </location>
</feature>
<evidence type="ECO:0000256" key="4">
    <source>
        <dbReference type="ARBA" id="ARBA00022833"/>
    </source>
</evidence>
<evidence type="ECO:0000313" key="9">
    <source>
        <dbReference type="EMBL" id="TVU20235.1"/>
    </source>
</evidence>
<evidence type="ECO:0000256" key="3">
    <source>
        <dbReference type="ARBA" id="ARBA00022771"/>
    </source>
</evidence>
<evidence type="ECO:0000259" key="8">
    <source>
        <dbReference type="PROSITE" id="PS50103"/>
    </source>
</evidence>
<comment type="caution">
    <text evidence="9">The sequence shown here is derived from an EMBL/GenBank/DDBJ whole genome shotgun (WGS) entry which is preliminary data.</text>
</comment>
<dbReference type="Pfam" id="PF14608">
    <property type="entry name" value="zf-CCCH_2"/>
    <property type="match status" value="1"/>
</dbReference>
<organism evidence="9 10">
    <name type="scientific">Eragrostis curvula</name>
    <name type="common">weeping love grass</name>
    <dbReference type="NCBI Taxonomy" id="38414"/>
    <lineage>
        <taxon>Eukaryota</taxon>
        <taxon>Viridiplantae</taxon>
        <taxon>Streptophyta</taxon>
        <taxon>Embryophyta</taxon>
        <taxon>Tracheophyta</taxon>
        <taxon>Spermatophyta</taxon>
        <taxon>Magnoliopsida</taxon>
        <taxon>Liliopsida</taxon>
        <taxon>Poales</taxon>
        <taxon>Poaceae</taxon>
        <taxon>PACMAD clade</taxon>
        <taxon>Chloridoideae</taxon>
        <taxon>Eragrostideae</taxon>
        <taxon>Eragrostidinae</taxon>
        <taxon>Eragrostis</taxon>
    </lineage>
</organism>
<accession>A0A5J9U9B7</accession>
<feature type="zinc finger region" description="C3H1-type" evidence="6">
    <location>
        <begin position="447"/>
        <end position="475"/>
    </location>
</feature>
<feature type="domain" description="C3H1-type" evidence="8">
    <location>
        <begin position="313"/>
        <end position="341"/>
    </location>
</feature>
<evidence type="ECO:0000313" key="10">
    <source>
        <dbReference type="Proteomes" id="UP000324897"/>
    </source>
</evidence>
<feature type="region of interest" description="Disordered" evidence="7">
    <location>
        <begin position="1"/>
        <end position="33"/>
    </location>
</feature>
<keyword evidence="4 6" id="KW-0862">Zinc</keyword>
<protein>
    <recommendedName>
        <fullName evidence="8">C3H1-type domain-containing protein</fullName>
    </recommendedName>
</protein>
<evidence type="ECO:0000256" key="7">
    <source>
        <dbReference type="SAM" id="MobiDB-lite"/>
    </source>
</evidence>
<dbReference type="PANTHER" id="PTHR12547:SF162">
    <property type="entry name" value="ZINC FINGER CCCH DOMAIN-CONTAINING PROTEIN 15"/>
    <property type="match status" value="1"/>
</dbReference>
<proteinExistence type="predicted"/>
<dbReference type="OrthoDB" id="410307at2759"/>
<keyword evidence="5" id="KW-0238">DNA-binding</keyword>
<dbReference type="Gramene" id="TVU20235">
    <property type="protein sequence ID" value="TVU20235"/>
    <property type="gene ID" value="EJB05_36435"/>
</dbReference>
<dbReference type="GO" id="GO:0003677">
    <property type="term" value="F:DNA binding"/>
    <property type="evidence" value="ECO:0007669"/>
    <property type="project" value="UniProtKB-KW"/>
</dbReference>
<dbReference type="GO" id="GO:0003729">
    <property type="term" value="F:mRNA binding"/>
    <property type="evidence" value="ECO:0007669"/>
    <property type="project" value="InterPro"/>
</dbReference>
<reference evidence="9 10" key="1">
    <citation type="journal article" date="2019" name="Sci. Rep.">
        <title>A high-quality genome of Eragrostis curvula grass provides insights into Poaceae evolution and supports new strategies to enhance forage quality.</title>
        <authorList>
            <person name="Carballo J."/>
            <person name="Santos B.A.C.M."/>
            <person name="Zappacosta D."/>
            <person name="Garbus I."/>
            <person name="Selva J.P."/>
            <person name="Gallo C.A."/>
            <person name="Diaz A."/>
            <person name="Albertini E."/>
            <person name="Caccamo M."/>
            <person name="Echenique V."/>
        </authorList>
    </citation>
    <scope>NUCLEOTIDE SEQUENCE [LARGE SCALE GENOMIC DNA]</scope>
    <source>
        <strain evidence="10">cv. Victoria</strain>
        <tissue evidence="9">Leaf</tissue>
    </source>
</reference>
<evidence type="ECO:0000256" key="6">
    <source>
        <dbReference type="PROSITE-ProRule" id="PRU00723"/>
    </source>
</evidence>
<dbReference type="AlphaFoldDB" id="A0A5J9U9B7"/>
<dbReference type="InterPro" id="IPR000571">
    <property type="entry name" value="Znf_CCCH"/>
</dbReference>
<feature type="domain" description="C3H1-type" evidence="8">
    <location>
        <begin position="409"/>
        <end position="437"/>
    </location>
</feature>
<evidence type="ECO:0000256" key="2">
    <source>
        <dbReference type="ARBA" id="ARBA00022737"/>
    </source>
</evidence>
<dbReference type="Pfam" id="PF00642">
    <property type="entry name" value="zf-CCCH"/>
    <property type="match status" value="3"/>
</dbReference>
<dbReference type="SUPFAM" id="SSF90229">
    <property type="entry name" value="CCCH zinc finger"/>
    <property type="match status" value="4"/>
</dbReference>
<sequence>MEALLRPAQHEGLHVPFGPKPYGPGDGRFSSPNLLTDGADLFYGYSSHPFGRGLVPPSSPSPRATSRSRSSSTPSPRTASGSRSSSDTGSVVDDGDDALAAAEHSALLSRLALQYQETAGRYRLCFSHLADTSDEAVALRQENDQLRVANGDLMNRIVMVGGKHSSAIALADDFRRLNLAEEQARAMARAMPPPPSPPAVMRPVPAVLPKSISVRSSGYLKMNPSGKHRVSKTTDAGSQRVFVGMDGSAKGEEKKDAKKEQGGAGLEFEVYNQGMFKTELCNQWEETGACSYGDHCQFAHGITELRPVIRHPRYKTEVCRMMLAGILCPYGHRCHFRHSITPSDGHLLHRSSPTVSITMSLSKVKQNGDKNKQRVFVGMDGAAKEEGKKGAKEEQGAGGLDFEVYTQGMFKTELCNKWEATGACSYGDLCQFAHGIAQLRPVIRHPRYKTKVCRTVLTGILCPYGHRCHFRHSITPADGHLLRP</sequence>
<evidence type="ECO:0000256" key="5">
    <source>
        <dbReference type="ARBA" id="ARBA00023125"/>
    </source>
</evidence>
<feature type="domain" description="C3H1-type" evidence="8">
    <location>
        <begin position="447"/>
        <end position="475"/>
    </location>
</feature>
<dbReference type="EMBL" id="RWGY01000029">
    <property type="protein sequence ID" value="TVU20235.1"/>
    <property type="molecule type" value="Genomic_DNA"/>
</dbReference>
<feature type="region of interest" description="Disordered" evidence="7">
    <location>
        <begin position="52"/>
        <end position="94"/>
    </location>
</feature>
<dbReference type="Gene3D" id="4.10.1000.10">
    <property type="entry name" value="Zinc finger, CCCH-type"/>
    <property type="match status" value="4"/>
</dbReference>
<dbReference type="FunFam" id="4.10.1000.10:FF:000002">
    <property type="entry name" value="Zinc finger protein 36, C3H1 type-like 1"/>
    <property type="match status" value="2"/>
</dbReference>
<feature type="non-terminal residue" evidence="9">
    <location>
        <position position="1"/>
    </location>
</feature>
<dbReference type="SMART" id="SM00356">
    <property type="entry name" value="ZnF_C3H1"/>
    <property type="match status" value="4"/>
</dbReference>
<feature type="domain" description="C3H1-type" evidence="8">
    <location>
        <begin position="275"/>
        <end position="303"/>
    </location>
</feature>
<dbReference type="GO" id="GO:0008270">
    <property type="term" value="F:zinc ion binding"/>
    <property type="evidence" value="ECO:0007669"/>
    <property type="project" value="UniProtKB-KW"/>
</dbReference>
<keyword evidence="2" id="KW-0677">Repeat</keyword>
<name>A0A5J9U9B7_9POAL</name>
<keyword evidence="10" id="KW-1185">Reference proteome</keyword>